<dbReference type="PANTHER" id="PTHR42680">
    <property type="entry name" value="DCTP DEAMINASE"/>
    <property type="match status" value="1"/>
</dbReference>
<dbReference type="Proteomes" id="UP000070326">
    <property type="component" value="Unassembled WGS sequence"/>
</dbReference>
<comment type="catalytic activity">
    <reaction evidence="3">
        <text>dCTP + 2 H2O = dUMP + NH4(+) + diphosphate</text>
        <dbReference type="Rhea" id="RHEA:19205"/>
        <dbReference type="ChEBI" id="CHEBI:15377"/>
        <dbReference type="ChEBI" id="CHEBI:28938"/>
        <dbReference type="ChEBI" id="CHEBI:33019"/>
        <dbReference type="ChEBI" id="CHEBI:61481"/>
        <dbReference type="ChEBI" id="CHEBI:246422"/>
        <dbReference type="EC" id="3.5.4.30"/>
    </reaction>
</comment>
<dbReference type="GO" id="GO:0008829">
    <property type="term" value="F:dCTP deaminase activity"/>
    <property type="evidence" value="ECO:0007669"/>
    <property type="project" value="InterPro"/>
</dbReference>
<dbReference type="GO" id="GO:0033973">
    <property type="term" value="F:dCTP deaminase (dUMP-forming) activity"/>
    <property type="evidence" value="ECO:0007669"/>
    <property type="project" value="UniProtKB-UniRule"/>
</dbReference>
<dbReference type="Pfam" id="PF22769">
    <property type="entry name" value="DCD"/>
    <property type="match status" value="1"/>
</dbReference>
<dbReference type="SUPFAM" id="SSF51283">
    <property type="entry name" value="dUTPase-like"/>
    <property type="match status" value="1"/>
</dbReference>
<sequence>MIKLLIYKEGDLMILSGKEIHKNVLAGNIIIEPFDKSKINPNSYNLTLGNELLVYEHKELDMKIPNPTKRVEIPEEGLLLEPNKLYLGRTNEFTKTEKFVPMLEGRSSTGRLGLFIHVTAGFGDIGFAGYWTLEIFCVQPIRIYPNTQICQIYYHDIHGEYDLYSSGKYQNNTGIQPSLMYKDFEKNK</sequence>
<dbReference type="NCBIfam" id="TIGR02274">
    <property type="entry name" value="dCTP_deam"/>
    <property type="match status" value="1"/>
</dbReference>
<dbReference type="PATRIC" id="fig|1261.3.peg.937"/>
<dbReference type="GO" id="GO:0015949">
    <property type="term" value="P:nucleobase-containing small molecule interconversion"/>
    <property type="evidence" value="ECO:0007669"/>
    <property type="project" value="TreeGrafter"/>
</dbReference>
<comment type="subunit">
    <text evidence="3">Homotrimer.</text>
</comment>
<feature type="binding site" evidence="3">
    <location>
        <position position="168"/>
    </location>
    <ligand>
        <name>dCTP</name>
        <dbReference type="ChEBI" id="CHEBI:61481"/>
    </ligand>
</feature>
<dbReference type="GO" id="GO:0006229">
    <property type="term" value="P:dUTP biosynthetic process"/>
    <property type="evidence" value="ECO:0007669"/>
    <property type="project" value="InterPro"/>
</dbReference>
<dbReference type="HAMAP" id="MF_00146">
    <property type="entry name" value="dCTP_deaminase"/>
    <property type="match status" value="1"/>
</dbReference>
<dbReference type="InterPro" id="IPR036157">
    <property type="entry name" value="dUTPase-like_sf"/>
</dbReference>
<feature type="binding site" evidence="3">
    <location>
        <position position="151"/>
    </location>
    <ligand>
        <name>dCTP</name>
        <dbReference type="ChEBI" id="CHEBI:61481"/>
    </ligand>
</feature>
<evidence type="ECO:0000256" key="2">
    <source>
        <dbReference type="ARBA" id="ARBA00023080"/>
    </source>
</evidence>
<evidence type="ECO:0000256" key="3">
    <source>
        <dbReference type="HAMAP-Rule" id="MF_00146"/>
    </source>
</evidence>
<accession>A0A135YLK9</accession>
<dbReference type="InterPro" id="IPR033704">
    <property type="entry name" value="dUTPase_trimeric"/>
</dbReference>
<dbReference type="EC" id="3.5.4.30" evidence="3"/>
<name>A0A135YLK9_9FIRM</name>
<keyword evidence="2 3" id="KW-0546">Nucleotide metabolism</keyword>
<evidence type="ECO:0000313" key="4">
    <source>
        <dbReference type="EMBL" id="KXI10299.1"/>
    </source>
</evidence>
<dbReference type="GO" id="GO:0000166">
    <property type="term" value="F:nucleotide binding"/>
    <property type="evidence" value="ECO:0007669"/>
    <property type="project" value="UniProtKB-KW"/>
</dbReference>
<comment type="caution">
    <text evidence="4">The sequence shown here is derived from an EMBL/GenBank/DDBJ whole genome shotgun (WGS) entry which is preliminary data.</text>
</comment>
<reference evidence="4 5" key="1">
    <citation type="submission" date="2016-02" db="EMBL/GenBank/DDBJ databases">
        <authorList>
            <person name="Wen L."/>
            <person name="He K."/>
            <person name="Yang H."/>
        </authorList>
    </citation>
    <scope>NUCLEOTIDE SEQUENCE [LARGE SCALE GENOMIC DNA]</scope>
    <source>
        <strain evidence="4 5">MJR8628A</strain>
    </source>
</reference>
<feature type="active site" description="Proton donor/acceptor" evidence="3">
    <location>
        <position position="134"/>
    </location>
</feature>
<comment type="similarity">
    <text evidence="3">Belongs to the dCTP deaminase family.</text>
</comment>
<comment type="function">
    <text evidence="3">Bifunctional enzyme that catalyzes both the deamination of dCTP to dUTP and the hydrolysis of dUTP to dUMP without releasing the toxic dUTP intermediate.</text>
</comment>
<feature type="site" description="Important for bifunctional activity" evidence="3">
    <location>
        <begin position="121"/>
        <end position="122"/>
    </location>
</feature>
<dbReference type="eggNOG" id="COG0717">
    <property type="taxonomic scope" value="Bacteria"/>
</dbReference>
<evidence type="ECO:0000256" key="1">
    <source>
        <dbReference type="ARBA" id="ARBA00022801"/>
    </source>
</evidence>
<organism evidence="4 5">
    <name type="scientific">Peptostreptococcus anaerobius</name>
    <dbReference type="NCBI Taxonomy" id="1261"/>
    <lineage>
        <taxon>Bacteria</taxon>
        <taxon>Bacillati</taxon>
        <taxon>Bacillota</taxon>
        <taxon>Clostridia</taxon>
        <taxon>Peptostreptococcales</taxon>
        <taxon>Peptostreptococcaceae</taxon>
        <taxon>Peptostreptococcus</taxon>
    </lineage>
</organism>
<dbReference type="STRING" id="1261.HMPREF3195_01885"/>
<proteinExistence type="inferred from homology"/>
<dbReference type="InterPro" id="IPR011962">
    <property type="entry name" value="dCTP_deaminase"/>
</dbReference>
<dbReference type="GO" id="GO:0006226">
    <property type="term" value="P:dUMP biosynthetic process"/>
    <property type="evidence" value="ECO:0007669"/>
    <property type="project" value="UniProtKB-UniRule"/>
</dbReference>
<feature type="binding site" evidence="3">
    <location>
        <begin position="106"/>
        <end position="111"/>
    </location>
    <ligand>
        <name>dCTP</name>
        <dbReference type="ChEBI" id="CHEBI:61481"/>
    </ligand>
</feature>
<dbReference type="EMBL" id="LSQZ01000099">
    <property type="protein sequence ID" value="KXI10299.1"/>
    <property type="molecule type" value="Genomic_DNA"/>
</dbReference>
<dbReference type="PANTHER" id="PTHR42680:SF3">
    <property type="entry name" value="DCTP DEAMINASE"/>
    <property type="match status" value="1"/>
</dbReference>
<dbReference type="UniPathway" id="UPA00610">
    <property type="reaction ID" value="UER00667"/>
</dbReference>
<keyword evidence="1 3" id="KW-0378">Hydrolase</keyword>
<gene>
    <name evidence="3" type="primary">dcd</name>
    <name evidence="4" type="ORF">HMPREF3195_01885</name>
</gene>
<dbReference type="Gene3D" id="2.70.40.10">
    <property type="match status" value="1"/>
</dbReference>
<dbReference type="CDD" id="cd07557">
    <property type="entry name" value="trimeric_dUTPase"/>
    <property type="match status" value="1"/>
</dbReference>
<protein>
    <recommendedName>
        <fullName evidence="3">dCTP deaminase, dUMP-forming</fullName>
        <ecNumber evidence="3">3.5.4.30</ecNumber>
    </recommendedName>
    <alternativeName>
        <fullName evidence="3">Bifunctional dCTP deaminase:dUTPase</fullName>
    </alternativeName>
    <alternativeName>
        <fullName evidence="3">DCD-DUT</fullName>
    </alternativeName>
</protein>
<evidence type="ECO:0000313" key="5">
    <source>
        <dbReference type="Proteomes" id="UP000070326"/>
    </source>
</evidence>
<feature type="binding site" evidence="3">
    <location>
        <position position="164"/>
    </location>
    <ligand>
        <name>dCTP</name>
        <dbReference type="ChEBI" id="CHEBI:61481"/>
    </ligand>
</feature>
<comment type="pathway">
    <text evidence="3">Pyrimidine metabolism; dUMP biosynthesis; dUMP from dCTP: step 1/1.</text>
</comment>
<feature type="binding site" evidence="3">
    <location>
        <begin position="132"/>
        <end position="134"/>
    </location>
    <ligand>
        <name>dCTP</name>
        <dbReference type="ChEBI" id="CHEBI:61481"/>
    </ligand>
</feature>
<dbReference type="AlphaFoldDB" id="A0A135YLK9"/>
<comment type="caution">
    <text evidence="3">Lacks conserved residue(s) required for the propagation of feature annotation.</text>
</comment>
<keyword evidence="3" id="KW-0547">Nucleotide-binding</keyword>
<feature type="binding site" evidence="3">
    <location>
        <position position="124"/>
    </location>
    <ligand>
        <name>dCTP</name>
        <dbReference type="ChEBI" id="CHEBI:61481"/>
    </ligand>
</feature>